<dbReference type="InterPro" id="IPR004538">
    <property type="entry name" value="Hemolysin_A/TlyA"/>
</dbReference>
<dbReference type="EMBL" id="AP012051">
    <property type="protein sequence ID" value="BAL80915.1"/>
    <property type="molecule type" value="Genomic_DNA"/>
</dbReference>
<dbReference type="SMART" id="SM00363">
    <property type="entry name" value="S4"/>
    <property type="match status" value="1"/>
</dbReference>
<dbReference type="PIRSF" id="PIRSF005578">
    <property type="entry name" value="TlyA"/>
    <property type="match status" value="1"/>
</dbReference>
<accession>A0A7U6JG21</accession>
<dbReference type="PANTHER" id="PTHR32319:SF0">
    <property type="entry name" value="BACTERIAL HEMOLYSIN-LIKE PROTEIN"/>
    <property type="match status" value="1"/>
</dbReference>
<evidence type="ECO:0000259" key="4">
    <source>
        <dbReference type="SMART" id="SM00363"/>
    </source>
</evidence>
<dbReference type="PANTHER" id="PTHR32319">
    <property type="entry name" value="BACTERIAL HEMOLYSIN-LIKE PROTEIN"/>
    <property type="match status" value="1"/>
</dbReference>
<dbReference type="InterPro" id="IPR047048">
    <property type="entry name" value="TlyA"/>
</dbReference>
<dbReference type="PROSITE" id="PS50889">
    <property type="entry name" value="S4"/>
    <property type="match status" value="1"/>
</dbReference>
<name>A0A7U6JG21_CALEA</name>
<dbReference type="GO" id="GO:0008168">
    <property type="term" value="F:methyltransferase activity"/>
    <property type="evidence" value="ECO:0007669"/>
    <property type="project" value="InterPro"/>
</dbReference>
<dbReference type="AlphaFoldDB" id="A0A7U6JG21"/>
<dbReference type="GO" id="GO:0003723">
    <property type="term" value="F:RNA binding"/>
    <property type="evidence" value="ECO:0007669"/>
    <property type="project" value="UniProtKB-KW"/>
</dbReference>
<evidence type="ECO:0000256" key="1">
    <source>
        <dbReference type="ARBA" id="ARBA00022884"/>
    </source>
</evidence>
<evidence type="ECO:0000313" key="5">
    <source>
        <dbReference type="EMBL" id="BAL80915.1"/>
    </source>
</evidence>
<dbReference type="SUPFAM" id="SSF53335">
    <property type="entry name" value="S-adenosyl-L-methionine-dependent methyltransferases"/>
    <property type="match status" value="1"/>
</dbReference>
<dbReference type="SUPFAM" id="SSF55174">
    <property type="entry name" value="Alpha-L RNA-binding motif"/>
    <property type="match status" value="1"/>
</dbReference>
<dbReference type="InterPro" id="IPR029063">
    <property type="entry name" value="SAM-dependent_MTases_sf"/>
</dbReference>
<comment type="similarity">
    <text evidence="2">Belongs to the TlyA family.</text>
</comment>
<protein>
    <submittedName>
        <fullName evidence="5">Hemolysin</fullName>
    </submittedName>
</protein>
<dbReference type="InterPro" id="IPR002877">
    <property type="entry name" value="RNA_MeTrfase_FtsJ_dom"/>
</dbReference>
<dbReference type="KEGG" id="cex:CSE_07890"/>
<dbReference type="GO" id="GO:0032259">
    <property type="term" value="P:methylation"/>
    <property type="evidence" value="ECO:0007669"/>
    <property type="project" value="InterPro"/>
</dbReference>
<dbReference type="Gene3D" id="3.40.50.150">
    <property type="entry name" value="Vaccinia Virus protein VP39"/>
    <property type="match status" value="1"/>
</dbReference>
<dbReference type="RefSeq" id="WP_014453318.1">
    <property type="nucleotide sequence ID" value="NC_017096.1"/>
</dbReference>
<gene>
    <name evidence="5" type="ordered locus">CSE_07890</name>
</gene>
<keyword evidence="1 3" id="KW-0694">RNA-binding</keyword>
<evidence type="ECO:0000256" key="2">
    <source>
        <dbReference type="ARBA" id="ARBA00029460"/>
    </source>
</evidence>
<dbReference type="NCBIfam" id="TIGR00478">
    <property type="entry name" value="tly"/>
    <property type="match status" value="1"/>
</dbReference>
<evidence type="ECO:0000313" key="6">
    <source>
        <dbReference type="Proteomes" id="UP000004793"/>
    </source>
</evidence>
<feature type="domain" description="RNA-binding S4" evidence="4">
    <location>
        <begin position="3"/>
        <end position="67"/>
    </location>
</feature>
<dbReference type="Gene3D" id="3.10.290.10">
    <property type="entry name" value="RNA-binding S4 domain"/>
    <property type="match status" value="1"/>
</dbReference>
<dbReference type="Pfam" id="PF01479">
    <property type="entry name" value="S4"/>
    <property type="match status" value="1"/>
</dbReference>
<dbReference type="CDD" id="cd02440">
    <property type="entry name" value="AdoMet_MTases"/>
    <property type="match status" value="1"/>
</dbReference>
<keyword evidence="6" id="KW-1185">Reference proteome</keyword>
<sequence>MKRRLDEEIVKRGLLESRTLAKTFILEGKVLVNARKAIKPSELVNDSDNIEIIEEKKYVSRGGFKLEFALEQFGVDVSDKVCIDIGSSTGGFTDCLLKHGAKKVYAVDVGKNLLDPTLKQNPKVVLIEEFNARFLSKEIINEPVDFITIDVSFISIIKILPNLLSILKDEGEIVSLIKPQFEGEPKYLKKGIVKEKSIHITILKELLKKVESIGFTVQNITYSPIRGGKGNIEFFFHIKKKGIFVKEEIIDKIVEEAWEKTT</sequence>
<dbReference type="OrthoDB" id="9784736at2"/>
<evidence type="ECO:0000256" key="3">
    <source>
        <dbReference type="PROSITE-ProRule" id="PRU00182"/>
    </source>
</evidence>
<dbReference type="Proteomes" id="UP000004793">
    <property type="component" value="Chromosome"/>
</dbReference>
<dbReference type="InterPro" id="IPR036986">
    <property type="entry name" value="S4_RNA-bd_sf"/>
</dbReference>
<dbReference type="Pfam" id="PF01728">
    <property type="entry name" value="FtsJ"/>
    <property type="match status" value="1"/>
</dbReference>
<dbReference type="InterPro" id="IPR002942">
    <property type="entry name" value="S4_RNA-bd"/>
</dbReference>
<proteinExistence type="inferred from homology"/>
<reference evidence="5 6" key="1">
    <citation type="submission" date="2011-01" db="EMBL/GenBank/DDBJ databases">
        <title>Whole genome sequence of Caldisericum exile AZM16c01.</title>
        <authorList>
            <person name="Narita-Yamada S."/>
            <person name="Kawakoshi A."/>
            <person name="Nakamura S."/>
            <person name="Sasagawa M."/>
            <person name="Fukada J."/>
            <person name="Sekine M."/>
            <person name="Kato Y."/>
            <person name="Fukai R."/>
            <person name="Sasaki K."/>
            <person name="Hanamaki A."/>
            <person name="Narita H."/>
            <person name="Konno Y."/>
            <person name="Mori K."/>
            <person name="Yamazaki S."/>
            <person name="Suzuki K."/>
            <person name="Fujita N."/>
        </authorList>
    </citation>
    <scope>NUCLEOTIDE SEQUENCE [LARGE SCALE GENOMIC DNA]</scope>
    <source>
        <strain evidence="6">DSM 21853 / NBRC 104410 / AZM16c01</strain>
    </source>
</reference>
<dbReference type="CDD" id="cd00165">
    <property type="entry name" value="S4"/>
    <property type="match status" value="1"/>
</dbReference>
<organism evidence="5 6">
    <name type="scientific">Caldisericum exile (strain DSM 21853 / NBRC 104410 / AZM16c01)</name>
    <dbReference type="NCBI Taxonomy" id="511051"/>
    <lineage>
        <taxon>Bacteria</taxon>
        <taxon>Pseudomonadati</taxon>
        <taxon>Caldisericota/Cryosericota group</taxon>
        <taxon>Caldisericota</taxon>
        <taxon>Caldisericia</taxon>
        <taxon>Caldisericales</taxon>
        <taxon>Caldisericaceae</taxon>
        <taxon>Caldisericum</taxon>
    </lineage>
</organism>